<accession>A0A7R9HEB2</accession>
<reference evidence="2" key="1">
    <citation type="submission" date="2020-11" db="EMBL/GenBank/DDBJ databases">
        <authorList>
            <person name="Tran Van P."/>
        </authorList>
    </citation>
    <scope>NUCLEOTIDE SEQUENCE</scope>
</reference>
<sequence>MEHRAASSSTSDQPKPTDSSPKSVFKTDTATDKEKGPIVPEGDMVRFLMEWHDERINRIKEELSSLHNIEKFITNIDPTAKPKTLDGQPFKKT</sequence>
<gene>
    <name evidence="2" type="ORF">TPSB3V08_LOCUS12670</name>
</gene>
<evidence type="ECO:0000256" key="1">
    <source>
        <dbReference type="SAM" id="MobiDB-lite"/>
    </source>
</evidence>
<dbReference type="EMBL" id="OD018930">
    <property type="protein sequence ID" value="CAD7418901.1"/>
    <property type="molecule type" value="Genomic_DNA"/>
</dbReference>
<evidence type="ECO:0000313" key="2">
    <source>
        <dbReference type="EMBL" id="CAD7418901.1"/>
    </source>
</evidence>
<feature type="compositionally biased region" description="Polar residues" evidence="1">
    <location>
        <begin position="1"/>
        <end position="28"/>
    </location>
</feature>
<dbReference type="AlphaFoldDB" id="A0A7R9HEB2"/>
<feature type="region of interest" description="Disordered" evidence="1">
    <location>
        <begin position="1"/>
        <end position="39"/>
    </location>
</feature>
<proteinExistence type="predicted"/>
<protein>
    <submittedName>
        <fullName evidence="2">Uncharacterized protein</fullName>
    </submittedName>
</protein>
<organism evidence="2">
    <name type="scientific">Timema poppense</name>
    <name type="common">Walking stick</name>
    <dbReference type="NCBI Taxonomy" id="170557"/>
    <lineage>
        <taxon>Eukaryota</taxon>
        <taxon>Metazoa</taxon>
        <taxon>Ecdysozoa</taxon>
        <taxon>Arthropoda</taxon>
        <taxon>Hexapoda</taxon>
        <taxon>Insecta</taxon>
        <taxon>Pterygota</taxon>
        <taxon>Neoptera</taxon>
        <taxon>Polyneoptera</taxon>
        <taxon>Phasmatodea</taxon>
        <taxon>Timematodea</taxon>
        <taxon>Timematoidea</taxon>
        <taxon>Timematidae</taxon>
        <taxon>Timema</taxon>
    </lineage>
</organism>
<name>A0A7R9HEB2_TIMPO</name>